<feature type="region of interest" description="Disordered" evidence="1">
    <location>
        <begin position="51"/>
        <end position="79"/>
    </location>
</feature>
<evidence type="ECO:0000313" key="2">
    <source>
        <dbReference type="EMBL" id="PYE89586.1"/>
    </source>
</evidence>
<dbReference type="EMBL" id="QJTF01000003">
    <property type="protein sequence ID" value="PYE89586.1"/>
    <property type="molecule type" value="Genomic_DNA"/>
</dbReference>
<name>A0A318TDY5_9HYPH</name>
<gene>
    <name evidence="2" type="ORF">C7477_10394</name>
</gene>
<keyword evidence="3" id="KW-1185">Reference proteome</keyword>
<sequence length="134" mass="14432">MTVEWSGDAILTKVRAAAMRGVVTGTGGVLEEGTSLIMDGEKTGRIYRRRSVKHQASAPGQAPASDTGRLVQSGRTEYDTQELSGTVNWSTGYAEALEHGSENMEPRPYARPALANRKDAIEAAVEDEIKAVLR</sequence>
<dbReference type="RefSeq" id="WP_146226058.1">
    <property type="nucleotide sequence ID" value="NZ_QJTF01000003.1"/>
</dbReference>
<organism evidence="2 3">
    <name type="scientific">Phyllobacterium leguminum</name>
    <dbReference type="NCBI Taxonomy" id="314237"/>
    <lineage>
        <taxon>Bacteria</taxon>
        <taxon>Pseudomonadati</taxon>
        <taxon>Pseudomonadota</taxon>
        <taxon>Alphaproteobacteria</taxon>
        <taxon>Hyphomicrobiales</taxon>
        <taxon>Phyllobacteriaceae</taxon>
        <taxon>Phyllobacterium</taxon>
    </lineage>
</organism>
<reference evidence="2 3" key="1">
    <citation type="submission" date="2018-06" db="EMBL/GenBank/DDBJ databases">
        <title>Genomic Encyclopedia of Type Strains, Phase III (KMG-III): the genomes of soil and plant-associated and newly described type strains.</title>
        <authorList>
            <person name="Whitman W."/>
        </authorList>
    </citation>
    <scope>NUCLEOTIDE SEQUENCE [LARGE SCALE GENOMIC DNA]</scope>
    <source>
        <strain evidence="2 3">ORS 1419</strain>
    </source>
</reference>
<dbReference type="Proteomes" id="UP000247454">
    <property type="component" value="Unassembled WGS sequence"/>
</dbReference>
<proteinExistence type="predicted"/>
<evidence type="ECO:0000313" key="3">
    <source>
        <dbReference type="Proteomes" id="UP000247454"/>
    </source>
</evidence>
<accession>A0A318TDY5</accession>
<evidence type="ECO:0000256" key="1">
    <source>
        <dbReference type="SAM" id="MobiDB-lite"/>
    </source>
</evidence>
<dbReference type="OrthoDB" id="7428419at2"/>
<protein>
    <submittedName>
        <fullName evidence="2">HK97 gp10 family phage protein</fullName>
    </submittedName>
</protein>
<dbReference type="AlphaFoldDB" id="A0A318TDY5"/>
<comment type="caution">
    <text evidence="2">The sequence shown here is derived from an EMBL/GenBank/DDBJ whole genome shotgun (WGS) entry which is preliminary data.</text>
</comment>